<name>Q5IRN8_TYMV</name>
<dbReference type="SUPFAM" id="SSF88633">
    <property type="entry name" value="Positive stranded ssRNA viruses"/>
    <property type="match status" value="1"/>
</dbReference>
<organismHost>
    <name type="scientific">Cardamine lilacina</name>
    <dbReference type="NCBI Taxonomy" id="82359"/>
</organismHost>
<evidence type="ECO:0000256" key="6">
    <source>
        <dbReference type="ARBA" id="ARBA00031336"/>
    </source>
</evidence>
<evidence type="ECO:0000313" key="10">
    <source>
        <dbReference type="EMBL" id="AAW32559.1"/>
    </source>
</evidence>
<evidence type="ECO:0000256" key="4">
    <source>
        <dbReference type="ARBA" id="ARBA00022844"/>
    </source>
</evidence>
<dbReference type="EMBL" id="AY673642">
    <property type="protein sequence ID" value="AAW32559.1"/>
    <property type="molecule type" value="Genomic_RNA"/>
</dbReference>
<organismHost>
    <name type="scientific">Brassica rapa subsp. pekinensis</name>
    <name type="common">Chinese cabbage</name>
    <name type="synonym">Brassica pekinensis</name>
    <dbReference type="NCBI Taxonomy" id="51351"/>
</organismHost>
<dbReference type="InterPro" id="IPR000574">
    <property type="entry name" value="Tymo_coat"/>
</dbReference>
<evidence type="ECO:0000256" key="7">
    <source>
        <dbReference type="ARBA" id="ARBA00032595"/>
    </source>
</evidence>
<accession>Q5IRN8</accession>
<evidence type="ECO:0000256" key="5">
    <source>
        <dbReference type="ARBA" id="ARBA00023060"/>
    </source>
</evidence>
<dbReference type="InterPro" id="IPR029053">
    <property type="entry name" value="Viral_coat"/>
</dbReference>
<dbReference type="Pfam" id="PF00983">
    <property type="entry name" value="Tymo_coat"/>
    <property type="match status" value="1"/>
</dbReference>
<feature type="domain" description="Tymovirus coat protein" evidence="9">
    <location>
        <begin position="33"/>
        <end position="189"/>
    </location>
</feature>
<evidence type="ECO:0000256" key="1">
    <source>
        <dbReference type="ARBA" id="ARBA00004328"/>
    </source>
</evidence>
<keyword evidence="5" id="KW-1142">T=3 icosahedral capsid protein</keyword>
<dbReference type="SMR" id="Q5IRN8"/>
<evidence type="ECO:0000256" key="8">
    <source>
        <dbReference type="ARBA" id="ARBA00046323"/>
    </source>
</evidence>
<organism evidence="10">
    <name type="scientific">Turnip yellow mosaic virus</name>
    <dbReference type="NCBI Taxonomy" id="12154"/>
    <lineage>
        <taxon>Viruses</taxon>
        <taxon>Riboviria</taxon>
        <taxon>Orthornavirae</taxon>
        <taxon>Kitrinoviricota</taxon>
        <taxon>Alsuviricetes</taxon>
        <taxon>Tymovirales</taxon>
        <taxon>Tymoviridae</taxon>
        <taxon>Tymovirus</taxon>
        <taxon>Tymovirus brassicae</taxon>
    </lineage>
</organism>
<evidence type="ECO:0000259" key="9">
    <source>
        <dbReference type="Pfam" id="PF00983"/>
    </source>
</evidence>
<reference evidence="10" key="1">
    <citation type="journal article" date="2005" name="Arch. Virol.">
        <title>Variation in the coat protein sequence of British isolates of Turnip yellow mosaic virus and comparison with previously published isolates. Brief report.</title>
        <authorList>
            <person name="Mitchell E.J."/>
            <person name="Bond J.M."/>
        </authorList>
    </citation>
    <scope>NUCLEOTIDE SEQUENCE</scope>
    <source>
        <strain evidence="10">Dorset 17</strain>
    </source>
</reference>
<organismHost>
    <name type="scientific">Brassica</name>
    <dbReference type="NCBI Taxonomy" id="3705"/>
</organismHost>
<protein>
    <recommendedName>
        <fullName evidence="2">Capsid protein</fullName>
    </recommendedName>
    <alternativeName>
        <fullName evidence="6">Coat protein</fullName>
    </alternativeName>
    <alternativeName>
        <fullName evidence="7">Virion protein</fullName>
    </alternativeName>
</protein>
<dbReference type="GO" id="GO:0039617">
    <property type="term" value="C:T=3 icosahedral viral capsid"/>
    <property type="evidence" value="ECO:0007669"/>
    <property type="project" value="UniProtKB-KW"/>
</dbReference>
<proteinExistence type="inferred from homology"/>
<keyword evidence="4" id="KW-0946">Virion</keyword>
<dbReference type="Gene3D" id="2.60.120.20">
    <property type="match status" value="1"/>
</dbReference>
<evidence type="ECO:0000256" key="2">
    <source>
        <dbReference type="ARBA" id="ARBA00018091"/>
    </source>
</evidence>
<comment type="similarity">
    <text evidence="8">Belongs to the tymoviruses capsid protein family.</text>
</comment>
<evidence type="ECO:0000256" key="3">
    <source>
        <dbReference type="ARBA" id="ARBA00022561"/>
    </source>
</evidence>
<comment type="subcellular location">
    <subcellularLocation>
        <location evidence="1">Virion</location>
    </subcellularLocation>
</comment>
<dbReference type="GO" id="GO:0005198">
    <property type="term" value="F:structural molecule activity"/>
    <property type="evidence" value="ECO:0007669"/>
    <property type="project" value="InterPro"/>
</dbReference>
<keyword evidence="3 10" id="KW-0167">Capsid protein</keyword>
<sequence>MDIDRQTAPQDQIVTVPSLLNPPPGIPVPNHPQPFQCEILNAGTKDATASITVASLANVSNLTALYRHASLDELWLTISPTHLAPAFPTQVRVCWVSANSPITDLQITNTYGGQVFCVGGSLNSHSPLEVKCPLHMMNRRVKDSVQYLDSPKLVLSVTAQPTPPTASTCIITVSGILSMHSPLITDTST</sequence>